<comment type="caution">
    <text evidence="8">Lacks conserved residue(s) required for the propagation of feature annotation.</text>
</comment>
<evidence type="ECO:0000256" key="6">
    <source>
        <dbReference type="ARBA" id="ARBA00022777"/>
    </source>
</evidence>
<organism evidence="10 11">
    <name type="scientific">Taxus chinensis</name>
    <name type="common">Chinese yew</name>
    <name type="synonym">Taxus wallichiana var. chinensis</name>
    <dbReference type="NCBI Taxonomy" id="29808"/>
    <lineage>
        <taxon>Eukaryota</taxon>
        <taxon>Viridiplantae</taxon>
        <taxon>Streptophyta</taxon>
        <taxon>Embryophyta</taxon>
        <taxon>Tracheophyta</taxon>
        <taxon>Spermatophyta</taxon>
        <taxon>Pinopsida</taxon>
        <taxon>Pinidae</taxon>
        <taxon>Conifers II</taxon>
        <taxon>Cupressales</taxon>
        <taxon>Taxaceae</taxon>
        <taxon>Taxus</taxon>
    </lineage>
</organism>
<dbReference type="PROSITE" id="PS51374">
    <property type="entry name" value="NDPK_LIKE"/>
    <property type="match status" value="1"/>
</dbReference>
<name>A0AA38GUV0_TAXCH</name>
<evidence type="ECO:0000256" key="2">
    <source>
        <dbReference type="ARBA" id="ARBA00000937"/>
    </source>
</evidence>
<protein>
    <recommendedName>
        <fullName evidence="9">Nucleoside diphosphate kinase-like domain-containing protein</fullName>
    </recommendedName>
</protein>
<keyword evidence="11" id="KW-1185">Reference proteome</keyword>
<dbReference type="InterPro" id="IPR036850">
    <property type="entry name" value="NDK-like_dom_sf"/>
</dbReference>
<comment type="caution">
    <text evidence="10">The sequence shown here is derived from an EMBL/GenBank/DDBJ whole genome shotgun (WGS) entry which is preliminary data.</text>
</comment>
<feature type="non-terminal residue" evidence="10">
    <location>
        <position position="123"/>
    </location>
</feature>
<dbReference type="EMBL" id="JAHRHJ020000001">
    <property type="protein sequence ID" value="KAH9330084.1"/>
    <property type="molecule type" value="Genomic_DNA"/>
</dbReference>
<comment type="similarity">
    <text evidence="3 8">Belongs to the NDK family.</text>
</comment>
<evidence type="ECO:0000256" key="3">
    <source>
        <dbReference type="ARBA" id="ARBA00008142"/>
    </source>
</evidence>
<accession>A0AA38GUV0</accession>
<keyword evidence="6" id="KW-0418">Kinase</keyword>
<sequence>GFFKVTHKLLQLDIAAARNFYAEHSQRDLFHSLMKFMTSGLVLAMILEKEDVVAQWCALIGCVDVRIANISHPQSIRALCGGAVLAMILEKEDVFAKSRALTGPTDARTKNISHPERIRALCG</sequence>
<evidence type="ECO:0000313" key="11">
    <source>
        <dbReference type="Proteomes" id="UP000824469"/>
    </source>
</evidence>
<dbReference type="SMART" id="SM00562">
    <property type="entry name" value="NDK"/>
    <property type="match status" value="1"/>
</dbReference>
<comment type="catalytic activity">
    <reaction evidence="1">
        <text>a 2'-deoxyribonucleoside 5'-diphosphate + ATP = a 2'-deoxyribonucleoside 5'-triphosphate + ADP</text>
        <dbReference type="Rhea" id="RHEA:44640"/>
        <dbReference type="ChEBI" id="CHEBI:30616"/>
        <dbReference type="ChEBI" id="CHEBI:61560"/>
        <dbReference type="ChEBI" id="CHEBI:73316"/>
        <dbReference type="ChEBI" id="CHEBI:456216"/>
        <dbReference type="EC" id="2.7.4.6"/>
    </reaction>
</comment>
<dbReference type="PANTHER" id="PTHR46161:SF3">
    <property type="entry name" value="NUCLEOSIDE DIPHOSPHATE KINASE DDB_G0292928-RELATED"/>
    <property type="match status" value="1"/>
</dbReference>
<dbReference type="InterPro" id="IPR034907">
    <property type="entry name" value="NDK-like_dom"/>
</dbReference>
<evidence type="ECO:0000259" key="9">
    <source>
        <dbReference type="SMART" id="SM00562"/>
    </source>
</evidence>
<keyword evidence="5" id="KW-0547">Nucleotide-binding</keyword>
<dbReference type="PANTHER" id="PTHR46161">
    <property type="entry name" value="NUCLEOSIDE DIPHOSPHATE KINASE"/>
    <property type="match status" value="1"/>
</dbReference>
<dbReference type="Gene3D" id="3.30.70.141">
    <property type="entry name" value="Nucleoside diphosphate kinase-like domain"/>
    <property type="match status" value="2"/>
</dbReference>
<dbReference type="GO" id="GO:0004550">
    <property type="term" value="F:nucleoside diphosphate kinase activity"/>
    <property type="evidence" value="ECO:0007669"/>
    <property type="project" value="UniProtKB-EC"/>
</dbReference>
<feature type="non-terminal residue" evidence="10">
    <location>
        <position position="1"/>
    </location>
</feature>
<evidence type="ECO:0000256" key="5">
    <source>
        <dbReference type="ARBA" id="ARBA00022741"/>
    </source>
</evidence>
<feature type="domain" description="Nucleoside diphosphate kinase-like" evidence="9">
    <location>
        <begin position="1"/>
        <end position="96"/>
    </location>
</feature>
<reference evidence="10 11" key="1">
    <citation type="journal article" date="2021" name="Nat. Plants">
        <title>The Taxus genome provides insights into paclitaxel biosynthesis.</title>
        <authorList>
            <person name="Xiong X."/>
            <person name="Gou J."/>
            <person name="Liao Q."/>
            <person name="Li Y."/>
            <person name="Zhou Q."/>
            <person name="Bi G."/>
            <person name="Li C."/>
            <person name="Du R."/>
            <person name="Wang X."/>
            <person name="Sun T."/>
            <person name="Guo L."/>
            <person name="Liang H."/>
            <person name="Lu P."/>
            <person name="Wu Y."/>
            <person name="Zhang Z."/>
            <person name="Ro D.K."/>
            <person name="Shang Y."/>
            <person name="Huang S."/>
            <person name="Yan J."/>
        </authorList>
    </citation>
    <scope>NUCLEOTIDE SEQUENCE [LARGE SCALE GENOMIC DNA]</scope>
    <source>
        <strain evidence="10">Ta-2019</strain>
    </source>
</reference>
<dbReference type="Proteomes" id="UP000824469">
    <property type="component" value="Unassembled WGS sequence"/>
</dbReference>
<evidence type="ECO:0000256" key="1">
    <source>
        <dbReference type="ARBA" id="ARBA00000082"/>
    </source>
</evidence>
<keyword evidence="7" id="KW-0067">ATP-binding</keyword>
<evidence type="ECO:0000256" key="4">
    <source>
        <dbReference type="ARBA" id="ARBA00022679"/>
    </source>
</evidence>
<dbReference type="AlphaFoldDB" id="A0AA38GUV0"/>
<dbReference type="GO" id="GO:0005524">
    <property type="term" value="F:ATP binding"/>
    <property type="evidence" value="ECO:0007669"/>
    <property type="project" value="UniProtKB-KW"/>
</dbReference>
<proteinExistence type="inferred from homology"/>
<comment type="catalytic activity">
    <reaction evidence="2">
        <text>a ribonucleoside 5'-diphosphate + ATP = a ribonucleoside 5'-triphosphate + ADP</text>
        <dbReference type="Rhea" id="RHEA:18113"/>
        <dbReference type="ChEBI" id="CHEBI:30616"/>
        <dbReference type="ChEBI" id="CHEBI:57930"/>
        <dbReference type="ChEBI" id="CHEBI:61557"/>
        <dbReference type="ChEBI" id="CHEBI:456216"/>
        <dbReference type="EC" id="2.7.4.6"/>
    </reaction>
</comment>
<evidence type="ECO:0000313" key="10">
    <source>
        <dbReference type="EMBL" id="KAH9330084.1"/>
    </source>
</evidence>
<dbReference type="Pfam" id="PF00334">
    <property type="entry name" value="NDK"/>
    <property type="match status" value="1"/>
</dbReference>
<evidence type="ECO:0000256" key="8">
    <source>
        <dbReference type="PROSITE-ProRule" id="PRU00706"/>
    </source>
</evidence>
<dbReference type="SUPFAM" id="SSF54919">
    <property type="entry name" value="Nucleoside diphosphate kinase, NDK"/>
    <property type="match status" value="2"/>
</dbReference>
<gene>
    <name evidence="10" type="ORF">KI387_002192</name>
</gene>
<keyword evidence="4" id="KW-0808">Transferase</keyword>
<evidence type="ECO:0000256" key="7">
    <source>
        <dbReference type="ARBA" id="ARBA00022840"/>
    </source>
</evidence>